<comment type="caution">
    <text evidence="1">The sequence shown here is derived from an EMBL/GenBank/DDBJ whole genome shotgun (WGS) entry which is preliminary data.</text>
</comment>
<dbReference type="OrthoDB" id="4947595at2759"/>
<evidence type="ECO:0008006" key="3">
    <source>
        <dbReference type="Google" id="ProtNLM"/>
    </source>
</evidence>
<organism evidence="1 2">
    <name type="scientific">Claviceps purpurea (strain 20.1)</name>
    <name type="common">Ergot fungus</name>
    <name type="synonym">Sphacelia segetum</name>
    <dbReference type="NCBI Taxonomy" id="1111077"/>
    <lineage>
        <taxon>Eukaryota</taxon>
        <taxon>Fungi</taxon>
        <taxon>Dikarya</taxon>
        <taxon>Ascomycota</taxon>
        <taxon>Pezizomycotina</taxon>
        <taxon>Sordariomycetes</taxon>
        <taxon>Hypocreomycetidae</taxon>
        <taxon>Hypocreales</taxon>
        <taxon>Clavicipitaceae</taxon>
        <taxon>Claviceps</taxon>
    </lineage>
</organism>
<dbReference type="STRING" id="1111077.M1WHK2"/>
<dbReference type="eggNOG" id="ENOG502RS5V">
    <property type="taxonomic scope" value="Eukaryota"/>
</dbReference>
<dbReference type="VEuPathDB" id="FungiDB:CPUR_06739"/>
<dbReference type="AlphaFoldDB" id="M1WHK2"/>
<accession>M1WHK2</accession>
<sequence>MVLTAETATQYKELLNDARWANTSPDTWMEKWNTVYQKAVRQNINKIKGINAIQDFIQAVGTQFEPTWAEAKKVKLVEYNNNLPDTVTLKSVAEEFMRYRKATRIFDHNNCQWQGYTRNFGQPFQQAQQRNSNQGYSEEYQLPLWRTPTKDLCEKIKQRYESPKWETLRTIISNEGWDKPDTKPKEQFPGRVSAAIIDPNMVEPYIQPRVAFTTTASHHHMLAKSALFDNCGAMHVVNDSRLFEDGSIRFSADGEDYLEAGTTSFQICGRGTRVIKNILNGHNGPCTEDLVLHDVAFVPGFLVNIVSESKLIEKQIWYCGADSTLRYGSLQNNVVSAQLIRRFNITFLEYNLVSTCHSSDPSSVNMINAISQPAYTRDRIQPRHARHPRTDTENLWHLRSGHLGQEALRRLVLHAKGVNVTPP</sequence>
<dbReference type="HOGENOM" id="CLU_648913_0_0_1"/>
<dbReference type="Proteomes" id="UP000016801">
    <property type="component" value="Unassembled WGS sequence"/>
</dbReference>
<dbReference type="EMBL" id="CAGA01000047">
    <property type="protein sequence ID" value="CCE32874.1"/>
    <property type="molecule type" value="Genomic_DNA"/>
</dbReference>
<protein>
    <recommendedName>
        <fullName evidence="3">GAG-pre-integrase domain-containing protein</fullName>
    </recommendedName>
</protein>
<name>M1WHK2_CLAP2</name>
<gene>
    <name evidence="1" type="ORF">CPUR_06739</name>
</gene>
<reference evidence="1 2" key="1">
    <citation type="journal article" date="2013" name="PLoS Genet.">
        <title>Plant-symbiotic fungi as chemical engineers: Multi-genome analysis of the Clavicipitaceae reveals dynamics of alkaloid loci.</title>
        <authorList>
            <person name="Schardl C.L."/>
            <person name="Young C.A."/>
            <person name="Hesse U."/>
            <person name="Amyotte S.G."/>
            <person name="Andreeva K."/>
            <person name="Calie P.J."/>
            <person name="Fleetwood D.J."/>
            <person name="Haws D.C."/>
            <person name="Moore N."/>
            <person name="Oeser B."/>
            <person name="Panaccione D.G."/>
            <person name="Schweri K.K."/>
            <person name="Voisey C.R."/>
            <person name="Farman M.L."/>
            <person name="Jaromczyk J.W."/>
            <person name="Roe B.A."/>
            <person name="O'Sullivan D.M."/>
            <person name="Scott B."/>
            <person name="Tudzynski P."/>
            <person name="An Z."/>
            <person name="Arnaoudova E.G."/>
            <person name="Bullock C.T."/>
            <person name="Charlton N.D."/>
            <person name="Chen L."/>
            <person name="Cox M."/>
            <person name="Dinkins R.D."/>
            <person name="Florea S."/>
            <person name="Glenn A.E."/>
            <person name="Gordon A."/>
            <person name="Gueldener U."/>
            <person name="Harris D.R."/>
            <person name="Hollin W."/>
            <person name="Jaromczyk J."/>
            <person name="Johnson R.D."/>
            <person name="Khan A.K."/>
            <person name="Leistner E."/>
            <person name="Leuchtmann A."/>
            <person name="Li C."/>
            <person name="Liu J."/>
            <person name="Liu J."/>
            <person name="Liu M."/>
            <person name="Mace W."/>
            <person name="Machado C."/>
            <person name="Nagabhyru P."/>
            <person name="Pan J."/>
            <person name="Schmid J."/>
            <person name="Sugawara K."/>
            <person name="Steiner U."/>
            <person name="Takach J.E."/>
            <person name="Tanaka E."/>
            <person name="Webb J.S."/>
            <person name="Wilson E.V."/>
            <person name="Wiseman J.L."/>
            <person name="Yoshida R."/>
            <person name="Zeng Z."/>
        </authorList>
    </citation>
    <scope>NUCLEOTIDE SEQUENCE [LARGE SCALE GENOMIC DNA]</scope>
    <source>
        <strain evidence="1 2">20.1</strain>
    </source>
</reference>
<proteinExistence type="predicted"/>
<keyword evidence="2" id="KW-1185">Reference proteome</keyword>
<evidence type="ECO:0000313" key="1">
    <source>
        <dbReference type="EMBL" id="CCE32874.1"/>
    </source>
</evidence>
<evidence type="ECO:0000313" key="2">
    <source>
        <dbReference type="Proteomes" id="UP000016801"/>
    </source>
</evidence>